<name>B6SMD4_MAIZE</name>
<protein>
    <submittedName>
        <fullName evidence="1">Uncharacterized protein</fullName>
    </submittedName>
</protein>
<reference evidence="1" key="1">
    <citation type="journal article" date="2009" name="Plant Mol. Biol.">
        <title>Insights into corn genes derived from large-scale cDNA sequencing.</title>
        <authorList>
            <person name="Alexandrov N.N."/>
            <person name="Brover V.V."/>
            <person name="Freidin S."/>
            <person name="Troukhan M.E."/>
            <person name="Tatarinova T.V."/>
            <person name="Zhang H."/>
            <person name="Swaller T.J."/>
            <person name="Lu Y.P."/>
            <person name="Bouck J."/>
            <person name="Flavell R.B."/>
            <person name="Feldmann K.A."/>
        </authorList>
    </citation>
    <scope>NUCLEOTIDE SEQUENCE</scope>
</reference>
<dbReference type="HOGENOM" id="CLU_3411074_0_0_1"/>
<evidence type="ECO:0000313" key="1">
    <source>
        <dbReference type="EMBL" id="ACG26017.1"/>
    </source>
</evidence>
<dbReference type="EMBL" id="EU953899">
    <property type="protein sequence ID" value="ACG26017.1"/>
    <property type="molecule type" value="mRNA"/>
</dbReference>
<dbReference type="AlphaFoldDB" id="B6SMD4"/>
<organism evidence="1">
    <name type="scientific">Zea mays</name>
    <name type="common">Maize</name>
    <dbReference type="NCBI Taxonomy" id="4577"/>
    <lineage>
        <taxon>Eukaryota</taxon>
        <taxon>Viridiplantae</taxon>
        <taxon>Streptophyta</taxon>
        <taxon>Embryophyta</taxon>
        <taxon>Tracheophyta</taxon>
        <taxon>Spermatophyta</taxon>
        <taxon>Magnoliopsida</taxon>
        <taxon>Liliopsida</taxon>
        <taxon>Poales</taxon>
        <taxon>Poaceae</taxon>
        <taxon>PACMAD clade</taxon>
        <taxon>Panicoideae</taxon>
        <taxon>Andropogonodae</taxon>
        <taxon>Andropogoneae</taxon>
        <taxon>Tripsacinae</taxon>
        <taxon>Zea</taxon>
    </lineage>
</organism>
<accession>B6SMD4</accession>
<proteinExistence type="evidence at transcript level"/>
<sequence length="29" mass="3167">MSRCFPYPPPGYVRNPVAVAEPESTAKVC</sequence>